<dbReference type="PANTHER" id="PTHR33404:SF3">
    <property type="entry name" value="NMDA RECEPTOR SUBUNIT EPSILON-1, PUTATIVE (DUF3598)-RELATED"/>
    <property type="match status" value="1"/>
</dbReference>
<feature type="compositionally biased region" description="Low complexity" evidence="1">
    <location>
        <begin position="34"/>
        <end position="69"/>
    </location>
</feature>
<sequence>MVARPPPVNTPLSARDDTIPDNPDEPRQKRNHHPAPLLAAAASAAAVASPRPAPALSGGSVGRCSSSSSSSSVRFVFFVVLQRQFMASALVQVDRRLYIKQGSSQISIVDEDSEPECVEYKIKETNMFTVDKYQQTTHRPWVVHGLSIGCGRINYWG</sequence>
<feature type="compositionally biased region" description="Basic and acidic residues" evidence="1">
    <location>
        <begin position="14"/>
        <end position="28"/>
    </location>
</feature>
<evidence type="ECO:0000313" key="3">
    <source>
        <dbReference type="Proteomes" id="UP000032180"/>
    </source>
</evidence>
<dbReference type="PANTHER" id="PTHR33404">
    <property type="entry name" value="CELL DIVISION TOPOLOGICAL SPECIFICITY FACTOR HOMOLOG, CHLOROPLASTIC"/>
    <property type="match status" value="1"/>
</dbReference>
<name>A0A0D9X7J8_9ORYZ</name>
<dbReference type="STRING" id="77586.A0A0D9X7J8"/>
<reference evidence="3" key="2">
    <citation type="submission" date="2013-12" db="EMBL/GenBank/DDBJ databases">
        <authorList>
            <person name="Yu Y."/>
            <person name="Lee S."/>
            <person name="de Baynast K."/>
            <person name="Wissotski M."/>
            <person name="Liu L."/>
            <person name="Talag J."/>
            <person name="Goicoechea J."/>
            <person name="Angelova A."/>
            <person name="Jetty R."/>
            <person name="Kudrna D."/>
            <person name="Golser W."/>
            <person name="Rivera L."/>
            <person name="Zhang J."/>
            <person name="Wing R."/>
        </authorList>
    </citation>
    <scope>NUCLEOTIDE SEQUENCE</scope>
</reference>
<reference evidence="2" key="3">
    <citation type="submission" date="2015-04" db="UniProtKB">
        <authorList>
            <consortium name="EnsemblPlants"/>
        </authorList>
    </citation>
    <scope>IDENTIFICATION</scope>
</reference>
<feature type="region of interest" description="Disordered" evidence="1">
    <location>
        <begin position="1"/>
        <end position="69"/>
    </location>
</feature>
<accession>A0A0D9X7J8</accession>
<dbReference type="Gramene" id="LPERR08G11270.1">
    <property type="protein sequence ID" value="LPERR08G11270.1"/>
    <property type="gene ID" value="LPERR08G11270"/>
</dbReference>
<evidence type="ECO:0000256" key="1">
    <source>
        <dbReference type="SAM" id="MobiDB-lite"/>
    </source>
</evidence>
<protein>
    <submittedName>
        <fullName evidence="2">Uncharacterized protein</fullName>
    </submittedName>
</protein>
<proteinExistence type="predicted"/>
<dbReference type="EnsemblPlants" id="LPERR08G11270.1">
    <property type="protein sequence ID" value="LPERR08G11270.1"/>
    <property type="gene ID" value="LPERR08G11270"/>
</dbReference>
<reference evidence="2 3" key="1">
    <citation type="submission" date="2012-08" db="EMBL/GenBank/DDBJ databases">
        <title>Oryza genome evolution.</title>
        <authorList>
            <person name="Wing R.A."/>
        </authorList>
    </citation>
    <scope>NUCLEOTIDE SEQUENCE</scope>
</reference>
<dbReference type="Proteomes" id="UP000032180">
    <property type="component" value="Chromosome 8"/>
</dbReference>
<dbReference type="AlphaFoldDB" id="A0A0D9X7J8"/>
<dbReference type="HOGENOM" id="CLU_1680467_0_0_1"/>
<keyword evidence="3" id="KW-1185">Reference proteome</keyword>
<organism evidence="2 3">
    <name type="scientific">Leersia perrieri</name>
    <dbReference type="NCBI Taxonomy" id="77586"/>
    <lineage>
        <taxon>Eukaryota</taxon>
        <taxon>Viridiplantae</taxon>
        <taxon>Streptophyta</taxon>
        <taxon>Embryophyta</taxon>
        <taxon>Tracheophyta</taxon>
        <taxon>Spermatophyta</taxon>
        <taxon>Magnoliopsida</taxon>
        <taxon>Liliopsida</taxon>
        <taxon>Poales</taxon>
        <taxon>Poaceae</taxon>
        <taxon>BOP clade</taxon>
        <taxon>Oryzoideae</taxon>
        <taxon>Oryzeae</taxon>
        <taxon>Oryzinae</taxon>
        <taxon>Leersia</taxon>
    </lineage>
</organism>
<evidence type="ECO:0000313" key="2">
    <source>
        <dbReference type="EnsemblPlants" id="LPERR08G11270.1"/>
    </source>
</evidence>
<dbReference type="GO" id="GO:0010020">
    <property type="term" value="P:chloroplast fission"/>
    <property type="evidence" value="ECO:0007669"/>
    <property type="project" value="TreeGrafter"/>
</dbReference>